<name>A0ABX1CYH4_9FLAO</name>
<evidence type="ECO:0000256" key="1">
    <source>
        <dbReference type="SAM" id="Phobius"/>
    </source>
</evidence>
<organism evidence="2 3">
    <name type="scientific">Salinimicrobium oceani</name>
    <dbReference type="NCBI Taxonomy" id="2722702"/>
    <lineage>
        <taxon>Bacteria</taxon>
        <taxon>Pseudomonadati</taxon>
        <taxon>Bacteroidota</taxon>
        <taxon>Flavobacteriia</taxon>
        <taxon>Flavobacteriales</taxon>
        <taxon>Flavobacteriaceae</taxon>
        <taxon>Salinimicrobium</taxon>
    </lineage>
</organism>
<reference evidence="2 3" key="1">
    <citation type="submission" date="2020-03" db="EMBL/GenBank/DDBJ databases">
        <title>Salinimicrobium sp. nov, isolated from SCS.</title>
        <authorList>
            <person name="Cao W.R."/>
        </authorList>
    </citation>
    <scope>NUCLEOTIDE SEQUENCE [LARGE SCALE GENOMIC DNA]</scope>
    <source>
        <strain evidence="3">J15B91</strain>
    </source>
</reference>
<feature type="transmembrane region" description="Helical" evidence="1">
    <location>
        <begin position="50"/>
        <end position="72"/>
    </location>
</feature>
<feature type="transmembrane region" description="Helical" evidence="1">
    <location>
        <begin position="174"/>
        <end position="192"/>
    </location>
</feature>
<evidence type="ECO:0000313" key="2">
    <source>
        <dbReference type="EMBL" id="NJW52439.1"/>
    </source>
</evidence>
<keyword evidence="1" id="KW-1133">Transmembrane helix</keyword>
<feature type="transmembrane region" description="Helical" evidence="1">
    <location>
        <begin position="331"/>
        <end position="357"/>
    </location>
</feature>
<dbReference type="Gene3D" id="1.10.390.10">
    <property type="entry name" value="Neutral Protease Domain 2"/>
    <property type="match status" value="1"/>
</dbReference>
<dbReference type="SUPFAM" id="SSF55486">
    <property type="entry name" value="Metalloproteases ('zincins'), catalytic domain"/>
    <property type="match status" value="1"/>
</dbReference>
<protein>
    <submittedName>
        <fullName evidence="2">ABC transporter permease</fullName>
    </submittedName>
</protein>
<gene>
    <name evidence="2" type="ORF">HC175_05860</name>
</gene>
<proteinExistence type="predicted"/>
<feature type="transmembrane region" description="Helical" evidence="1">
    <location>
        <begin position="407"/>
        <end position="434"/>
    </location>
</feature>
<feature type="transmembrane region" description="Helical" evidence="1">
    <location>
        <begin position="535"/>
        <end position="557"/>
    </location>
</feature>
<feature type="transmembrane region" description="Helical" evidence="1">
    <location>
        <begin position="102"/>
        <end position="125"/>
    </location>
</feature>
<keyword evidence="1" id="KW-0472">Membrane</keyword>
<feature type="transmembrane region" description="Helical" evidence="1">
    <location>
        <begin position="578"/>
        <end position="599"/>
    </location>
</feature>
<dbReference type="RefSeq" id="WP_168137564.1">
    <property type="nucleotide sequence ID" value="NZ_JAAVJR010000003.1"/>
</dbReference>
<sequence>MIFFRIFRDEFFYQLSRVSVWLYLFLLLTFSIGMSQLISTGDGVHPNNSFHITATIIMGSFLWLLMGATVAGEAAARDVKLKIHALIFTAPVRRLNYLGGKFLAAFTINALLVFSLPLGVLLSFYLPGIEREELLPFRPMLYSRVYFLLSLPTVFIVTALQFSFAALSRKPIMSFLASIFLTVFPPLLAVLAENLFGNPDLIKLLDPVGVAGIVGNEMQTWSPLEKNTQIIRLEGMLFWNRILWLLLALGVLVMTCRRYSYGYATSRSWRSRFRRKQFSPTETVPETGILRAPAITAPQVHREFGLTTRLLQTLAIAWASFKKMITNPIGLILVGGLSLGSAIFGDLLMTELGIPIIPTTQEVISYLNPPLNSVNSPWVILPLLIIFYVGELVWLERDHGLAEIADVTPLTSLVLFIGKYLGLVYMLLVWLAILMAGGIGMQLLLDYHHLEIDLYFLSLFALQLPDYLLFGLLTFAVHVIIDQKYIATLVILLIFGIMAFPSQLGLEHSLLIYAAGPRWWYTEMRGFGDSLVPWLWFRLYWTCWTLLLAIAANLLWARGREQSFSMRFLKISDGLKGRTLRFSLVVIGLLGITGSYIFYNTNVLKEYLPASKVLTRKADYEKQYSRYGNRPQPQLTGTRLEVEIFPQQQKLEISGTFSLKNNTAAAIDSIHLGSVPGVKLQEVEFSRKATALTNDQVLGHHIYRLEQPLMPGDSLKLKFKVEDEARGFHHKTNPPLVVKNGTSFTNFDLLPGIGYQRFREISDKELRKKYQLPFRPEIPSLYDLQARKKGFSNDQMTFEAVIGTAKDEIAVAPGRLLKKWTAGNRAYYHYRSATSIGAEFTILSAAYEKREAAWQDVAIHVYYLPEHHKSIDRIVKGAKASLQYYAEHFGPYPFKSLTLVEQAGGGGGASADAGIIYFGEKYALFAPDDGPDGFDLPYYIIAHEVAHQWWGLARLTPAYVEGAGVLIEGLSVYSGMQVLAQNYGPGHLQKYLDYLHASYALPRSLASAPLLQANEDFLYYRKSGLALYALSKYAGKEQVNAALRELLEKRTSGALQLPTTLDLYKELQGVTPDSLHYLLHDLFKENTYWRLKTNKLSARQTVTGDWEVQLEIEARKLVIDAYGNEKEVPMHDWIEIGIFEEGKPQQAPLYLQMHRLDSGVQTLNIRVARKPATGGIDPNHLLLDLRHDDNIKKSGL</sequence>
<feature type="transmembrane region" description="Helical" evidence="1">
    <location>
        <begin position="454"/>
        <end position="477"/>
    </location>
</feature>
<dbReference type="EMBL" id="JAAVJR010000003">
    <property type="protein sequence ID" value="NJW52439.1"/>
    <property type="molecule type" value="Genomic_DNA"/>
</dbReference>
<feature type="transmembrane region" description="Helical" evidence="1">
    <location>
        <begin position="489"/>
        <end position="515"/>
    </location>
</feature>
<dbReference type="InterPro" id="IPR027268">
    <property type="entry name" value="Peptidase_M4/M1_CTD_sf"/>
</dbReference>
<keyword evidence="3" id="KW-1185">Reference proteome</keyword>
<evidence type="ECO:0000313" key="3">
    <source>
        <dbReference type="Proteomes" id="UP000703674"/>
    </source>
</evidence>
<feature type="transmembrane region" description="Helical" evidence="1">
    <location>
        <begin position="242"/>
        <end position="260"/>
    </location>
</feature>
<feature type="transmembrane region" description="Helical" evidence="1">
    <location>
        <begin position="20"/>
        <end position="38"/>
    </location>
</feature>
<dbReference type="Proteomes" id="UP000703674">
    <property type="component" value="Unassembled WGS sequence"/>
</dbReference>
<accession>A0ABX1CYH4</accession>
<feature type="transmembrane region" description="Helical" evidence="1">
    <location>
        <begin position="377"/>
        <end position="395"/>
    </location>
</feature>
<feature type="transmembrane region" description="Helical" evidence="1">
    <location>
        <begin position="145"/>
        <end position="167"/>
    </location>
</feature>
<comment type="caution">
    <text evidence="2">The sequence shown here is derived from an EMBL/GenBank/DDBJ whole genome shotgun (WGS) entry which is preliminary data.</text>
</comment>
<keyword evidence="1" id="KW-0812">Transmembrane</keyword>